<dbReference type="GO" id="GO:0033739">
    <property type="term" value="F:preQ1 synthase activity"/>
    <property type="evidence" value="ECO:0007669"/>
    <property type="project" value="UniProtKB-EC"/>
</dbReference>
<evidence type="ECO:0000313" key="6">
    <source>
        <dbReference type="EMBL" id="SLM28528.1"/>
    </source>
</evidence>
<feature type="domain" description="NADPH-dependent 7-cyano-7-deazaguanine reductase N-terminal" evidence="5">
    <location>
        <begin position="20"/>
        <end position="123"/>
    </location>
</feature>
<keyword evidence="3" id="KW-0521">NADP</keyword>
<protein>
    <submittedName>
        <fullName evidence="6">NADPH-dependent 7-cyano-7-deazaguanine reductase</fullName>
        <ecNumber evidence="6">1.7.1.13</ecNumber>
    </submittedName>
</protein>
<dbReference type="InterPro" id="IPR043133">
    <property type="entry name" value="GTP-CH-I_C/QueF"/>
</dbReference>
<dbReference type="InterPro" id="IPR050084">
    <property type="entry name" value="NADPH_dep_7-cyano-7-deazaG_red"/>
</dbReference>
<name>A0A1W1H825_9BACT</name>
<keyword evidence="1" id="KW-0963">Cytoplasm</keyword>
<dbReference type="PANTHER" id="PTHR34354">
    <property type="entry name" value="NADPH-DEPENDENT 7-CYANO-7-DEAZAGUANINE REDUCTASE"/>
    <property type="match status" value="1"/>
</dbReference>
<dbReference type="SUPFAM" id="SSF55620">
    <property type="entry name" value="Tetrahydrobiopterin biosynthesis enzymes-like"/>
    <property type="match status" value="1"/>
</dbReference>
<dbReference type="PANTHER" id="PTHR34354:SF1">
    <property type="entry name" value="NADPH-DEPENDENT 7-CYANO-7-DEAZAGUANINE REDUCTASE"/>
    <property type="match status" value="1"/>
</dbReference>
<evidence type="ECO:0000256" key="1">
    <source>
        <dbReference type="ARBA" id="ARBA00022490"/>
    </source>
</evidence>
<dbReference type="InterPro" id="IPR016428">
    <property type="entry name" value="QueF_type2"/>
</dbReference>
<dbReference type="EMBL" id="FWEV01000044">
    <property type="protein sequence ID" value="SLM28528.1"/>
    <property type="molecule type" value="Genomic_DNA"/>
</dbReference>
<dbReference type="InterPro" id="IPR029139">
    <property type="entry name" value="QueF_N"/>
</dbReference>
<dbReference type="Proteomes" id="UP000191931">
    <property type="component" value="Unassembled WGS sequence"/>
</dbReference>
<gene>
    <name evidence="6" type="primary">queF</name>
    <name evidence="6" type="ORF">MTBBW1_1380075</name>
</gene>
<dbReference type="GO" id="GO:0005737">
    <property type="term" value="C:cytoplasm"/>
    <property type="evidence" value="ECO:0007669"/>
    <property type="project" value="InterPro"/>
</dbReference>
<dbReference type="PIRSF" id="PIRSF004750">
    <property type="entry name" value="Nitrile_oxidored_YqcD_prd"/>
    <property type="match status" value="1"/>
</dbReference>
<dbReference type="UniPathway" id="UPA00392"/>
<evidence type="ECO:0000256" key="3">
    <source>
        <dbReference type="ARBA" id="ARBA00022857"/>
    </source>
</evidence>
<dbReference type="GO" id="GO:0008616">
    <property type="term" value="P:tRNA queuosine(34) biosynthetic process"/>
    <property type="evidence" value="ECO:0007669"/>
    <property type="project" value="UniProtKB-UniPathway"/>
</dbReference>
<keyword evidence="2" id="KW-0671">Queuosine biosynthesis</keyword>
<evidence type="ECO:0000256" key="2">
    <source>
        <dbReference type="ARBA" id="ARBA00022785"/>
    </source>
</evidence>
<evidence type="ECO:0000256" key="4">
    <source>
        <dbReference type="ARBA" id="ARBA00023002"/>
    </source>
</evidence>
<dbReference type="EC" id="1.7.1.13" evidence="6"/>
<dbReference type="RefSeq" id="WP_245809432.1">
    <property type="nucleotide sequence ID" value="NZ_LT828549.1"/>
</dbReference>
<dbReference type="STRING" id="1246637.MTBBW1_1380075"/>
<dbReference type="Gene3D" id="3.30.1130.10">
    <property type="match status" value="2"/>
</dbReference>
<sequence>MKQEITKKNIPLGDKVTHSRTYNPDHLFPVRRSLAREEIGIHEDTKLPFGGWDIWNAYEISWLDMKGKPVVAIGEITFPCTTKNIVESKSLKLYLNSFNQSRFESPEQVLTIMEKDLSACVTGRSEGEEDYPGEGRSEGEEDYLGNGTMYINGVRRKEKGTMDLNNAVSVTLRLPSLFHDMKIEAPCGESIDDLDVEITHYKVEPSFLRVMEGGRVVEQTIHSNLLRTNCPVTEQPDWGSVIIDYKGKEIDRKGLLAYIVSFREHTGFHENCVERMFMDIMEMCCPEKLSVYARFTRRGGIDINPFRSNCGNDSLRYENGRLARQ</sequence>
<dbReference type="AlphaFoldDB" id="A0A1W1H825"/>
<evidence type="ECO:0000313" key="7">
    <source>
        <dbReference type="Proteomes" id="UP000191931"/>
    </source>
</evidence>
<dbReference type="Pfam" id="PF14819">
    <property type="entry name" value="QueF_N"/>
    <property type="match status" value="1"/>
</dbReference>
<accession>A0A1W1H825</accession>
<dbReference type="InterPro" id="IPR029500">
    <property type="entry name" value="QueF"/>
</dbReference>
<evidence type="ECO:0000259" key="5">
    <source>
        <dbReference type="Pfam" id="PF14819"/>
    </source>
</evidence>
<keyword evidence="7" id="KW-1185">Reference proteome</keyword>
<reference evidence="6 7" key="1">
    <citation type="submission" date="2017-03" db="EMBL/GenBank/DDBJ databases">
        <authorList>
            <person name="Afonso C.L."/>
            <person name="Miller P.J."/>
            <person name="Scott M.A."/>
            <person name="Spackman E."/>
            <person name="Goraichik I."/>
            <person name="Dimitrov K.M."/>
            <person name="Suarez D.L."/>
            <person name="Swayne D.E."/>
        </authorList>
    </citation>
    <scope>NUCLEOTIDE SEQUENCE [LARGE SCALE GENOMIC DNA]</scope>
    <source>
        <strain evidence="6">PRJEB14757</strain>
    </source>
</reference>
<dbReference type="HAMAP" id="MF_00817">
    <property type="entry name" value="QueF_type2"/>
    <property type="match status" value="1"/>
</dbReference>
<organism evidence="6 7">
    <name type="scientific">Desulfamplus magnetovallimortis</name>
    <dbReference type="NCBI Taxonomy" id="1246637"/>
    <lineage>
        <taxon>Bacteria</taxon>
        <taxon>Pseudomonadati</taxon>
        <taxon>Thermodesulfobacteriota</taxon>
        <taxon>Desulfobacteria</taxon>
        <taxon>Desulfobacterales</taxon>
        <taxon>Desulfobacteraceae</taxon>
        <taxon>Desulfamplus</taxon>
    </lineage>
</organism>
<keyword evidence="4 6" id="KW-0560">Oxidoreductase</keyword>
<dbReference type="Pfam" id="PF14489">
    <property type="entry name" value="QueF"/>
    <property type="match status" value="1"/>
</dbReference>
<proteinExistence type="inferred from homology"/>